<dbReference type="EMBL" id="PQNY01000002">
    <property type="protein sequence ID" value="POS02724.1"/>
    <property type="molecule type" value="Genomic_DNA"/>
</dbReference>
<evidence type="ECO:0000259" key="2">
    <source>
        <dbReference type="Pfam" id="PF14257"/>
    </source>
</evidence>
<sequence length="308" mass="34698">MKKQIIYVAVVATALSFYSCKNSESIENASTETVSESKSSSVIDSTTVPSSSAAIVKKGEKNIIRKADINFEVKNAIQSTQKIEDAVTHLGGIVSFTNLQSNIVDNDEQKISSDSVLKTVKYNVENTMTLRVPNTKLDTVVKQILKEVSFLNNRKIEAEDVTLQIIANTMAQKRKQEVSNKMRHAIDKKDSKLNQTLQAEDKVDATKEALDTYTLNNLDLKNQTEMSTITLHFYQPETFTQTIIPQAKSLNYYRPHIGTQIFESIKTGWYTLEDSIAFIVKLWSVILLAFLGWLAYKKGSVWLKKQTL</sequence>
<dbReference type="PROSITE" id="PS51257">
    <property type="entry name" value="PROKAR_LIPOPROTEIN"/>
    <property type="match status" value="1"/>
</dbReference>
<evidence type="ECO:0000256" key="1">
    <source>
        <dbReference type="SAM" id="Phobius"/>
    </source>
</evidence>
<keyword evidence="4" id="KW-1185">Reference proteome</keyword>
<feature type="transmembrane region" description="Helical" evidence="1">
    <location>
        <begin position="276"/>
        <end position="296"/>
    </location>
</feature>
<keyword evidence="1" id="KW-0812">Transmembrane</keyword>
<dbReference type="RefSeq" id="WP_103724978.1">
    <property type="nucleotide sequence ID" value="NZ_PQNY01000002.1"/>
</dbReference>
<reference evidence="3 4" key="1">
    <citation type="submission" date="2018-01" db="EMBL/GenBank/DDBJ databases">
        <title>Genomic Encyclopedia of Type Strains, Phase I: the one thousand microbial genomes (KMG-I) project.</title>
        <authorList>
            <person name="Goeker M."/>
        </authorList>
    </citation>
    <scope>NUCLEOTIDE SEQUENCE [LARGE SCALE GENOMIC DNA]</scope>
    <source>
        <strain evidence="3 4">DSM 17960</strain>
    </source>
</reference>
<protein>
    <submittedName>
        <fullName evidence="3">Uncharacterized protein DUF4349</fullName>
    </submittedName>
</protein>
<evidence type="ECO:0000313" key="3">
    <source>
        <dbReference type="EMBL" id="POS02724.1"/>
    </source>
</evidence>
<dbReference type="InterPro" id="IPR025645">
    <property type="entry name" value="DUF4349"/>
</dbReference>
<dbReference type="Pfam" id="PF14257">
    <property type="entry name" value="DUF4349"/>
    <property type="match status" value="1"/>
</dbReference>
<evidence type="ECO:0000313" key="4">
    <source>
        <dbReference type="Proteomes" id="UP000237056"/>
    </source>
</evidence>
<keyword evidence="1" id="KW-1133">Transmembrane helix</keyword>
<dbReference type="Proteomes" id="UP000237056">
    <property type="component" value="Unassembled WGS sequence"/>
</dbReference>
<proteinExistence type="predicted"/>
<keyword evidence="1" id="KW-0472">Membrane</keyword>
<organism evidence="3 4">
    <name type="scientific">Flavobacterium croceum DSM 17960</name>
    <dbReference type="NCBI Taxonomy" id="1121886"/>
    <lineage>
        <taxon>Bacteria</taxon>
        <taxon>Pseudomonadati</taxon>
        <taxon>Bacteroidota</taxon>
        <taxon>Flavobacteriia</taxon>
        <taxon>Flavobacteriales</taxon>
        <taxon>Flavobacteriaceae</taxon>
        <taxon>Flavobacterium</taxon>
    </lineage>
</organism>
<dbReference type="AlphaFoldDB" id="A0A2S4NAK3"/>
<comment type="caution">
    <text evidence="3">The sequence shown here is derived from an EMBL/GenBank/DDBJ whole genome shotgun (WGS) entry which is preliminary data.</text>
</comment>
<dbReference type="OrthoDB" id="8704559at2"/>
<name>A0A2S4NAK3_9FLAO</name>
<accession>A0A2S4NAK3</accession>
<feature type="domain" description="DUF4349" evidence="2">
    <location>
        <begin position="62"/>
        <end position="296"/>
    </location>
</feature>
<gene>
    <name evidence="3" type="ORF">Q361_10235</name>
</gene>